<gene>
    <name evidence="1" type="ORF">GCM10010446_65240</name>
</gene>
<organism evidence="1 2">
    <name type="scientific">Streptomyces enissocaesilis</name>
    <dbReference type="NCBI Taxonomy" id="332589"/>
    <lineage>
        <taxon>Bacteria</taxon>
        <taxon>Bacillati</taxon>
        <taxon>Actinomycetota</taxon>
        <taxon>Actinomycetes</taxon>
        <taxon>Kitasatosporales</taxon>
        <taxon>Streptomycetaceae</taxon>
        <taxon>Streptomyces</taxon>
        <taxon>Streptomyces rochei group</taxon>
    </lineage>
</organism>
<keyword evidence="2" id="KW-1185">Reference proteome</keyword>
<dbReference type="EMBL" id="BAAAUD010000103">
    <property type="protein sequence ID" value="GAA2971433.1"/>
    <property type="molecule type" value="Genomic_DNA"/>
</dbReference>
<accession>A0ABN3XMZ0</accession>
<sequence length="157" mass="16756">MTIALEHPVCTTDPATLVHPETMERLAARITKDHPETDASTARRIIAQTAAFLAAGAERPGADLSPSKAVDIGWHTWILHTVDYALFCEQIGRFIHHVPTAEGETVPGGPAAARQRTLDAITAAGYAIDHELWPPAAKMGECSQCHAGCTDSPVGKK</sequence>
<comment type="caution">
    <text evidence="1">The sequence shown here is derived from an EMBL/GenBank/DDBJ whole genome shotgun (WGS) entry which is preliminary data.</text>
</comment>
<evidence type="ECO:0000313" key="1">
    <source>
        <dbReference type="EMBL" id="GAA2971433.1"/>
    </source>
</evidence>
<reference evidence="1 2" key="1">
    <citation type="journal article" date="2019" name="Int. J. Syst. Evol. Microbiol.">
        <title>The Global Catalogue of Microorganisms (GCM) 10K type strain sequencing project: providing services to taxonomists for standard genome sequencing and annotation.</title>
        <authorList>
            <consortium name="The Broad Institute Genomics Platform"/>
            <consortium name="The Broad Institute Genome Sequencing Center for Infectious Disease"/>
            <person name="Wu L."/>
            <person name="Ma J."/>
        </authorList>
    </citation>
    <scope>NUCLEOTIDE SEQUENCE [LARGE SCALE GENOMIC DNA]</scope>
    <source>
        <strain evidence="1 2">JCM 9088</strain>
    </source>
</reference>
<dbReference type="Proteomes" id="UP001500403">
    <property type="component" value="Unassembled WGS sequence"/>
</dbReference>
<name>A0ABN3XMZ0_9ACTN</name>
<proteinExistence type="predicted"/>
<evidence type="ECO:0000313" key="2">
    <source>
        <dbReference type="Proteomes" id="UP001500403"/>
    </source>
</evidence>
<protein>
    <submittedName>
        <fullName evidence="1">Uncharacterized protein</fullName>
    </submittedName>
</protein>
<dbReference type="RefSeq" id="WP_344500375.1">
    <property type="nucleotide sequence ID" value="NZ_BAAAUD010000103.1"/>
</dbReference>